<name>A0A811ME91_9POAL</name>
<evidence type="ECO:0000259" key="2">
    <source>
        <dbReference type="Pfam" id="PF14303"/>
    </source>
</evidence>
<protein>
    <recommendedName>
        <fullName evidence="2">No apical meristem-associated C-terminal domain-containing protein</fullName>
    </recommendedName>
</protein>
<dbReference type="Pfam" id="PF14303">
    <property type="entry name" value="NAM-associated"/>
    <property type="match status" value="1"/>
</dbReference>
<dbReference type="InterPro" id="IPR029466">
    <property type="entry name" value="NAM-associated_C"/>
</dbReference>
<accession>A0A811ME91</accession>
<keyword evidence="4" id="KW-1185">Reference proteome</keyword>
<evidence type="ECO:0000313" key="3">
    <source>
        <dbReference type="EMBL" id="CAD6203256.1"/>
    </source>
</evidence>
<reference evidence="3" key="1">
    <citation type="submission" date="2020-10" db="EMBL/GenBank/DDBJ databases">
        <authorList>
            <person name="Han B."/>
            <person name="Lu T."/>
            <person name="Zhao Q."/>
            <person name="Huang X."/>
            <person name="Zhao Y."/>
        </authorList>
    </citation>
    <scope>NUCLEOTIDE SEQUENCE</scope>
</reference>
<feature type="region of interest" description="Disordered" evidence="1">
    <location>
        <begin position="53"/>
        <end position="74"/>
    </location>
</feature>
<gene>
    <name evidence="3" type="ORF">NCGR_LOCUS1468</name>
</gene>
<organism evidence="3 4">
    <name type="scientific">Miscanthus lutarioriparius</name>
    <dbReference type="NCBI Taxonomy" id="422564"/>
    <lineage>
        <taxon>Eukaryota</taxon>
        <taxon>Viridiplantae</taxon>
        <taxon>Streptophyta</taxon>
        <taxon>Embryophyta</taxon>
        <taxon>Tracheophyta</taxon>
        <taxon>Spermatophyta</taxon>
        <taxon>Magnoliopsida</taxon>
        <taxon>Liliopsida</taxon>
        <taxon>Poales</taxon>
        <taxon>Poaceae</taxon>
        <taxon>PACMAD clade</taxon>
        <taxon>Panicoideae</taxon>
        <taxon>Andropogonodae</taxon>
        <taxon>Andropogoneae</taxon>
        <taxon>Saccharinae</taxon>
        <taxon>Miscanthus</taxon>
    </lineage>
</organism>
<dbReference type="Proteomes" id="UP000604825">
    <property type="component" value="Unassembled WGS sequence"/>
</dbReference>
<comment type="caution">
    <text evidence="3">The sequence shown here is derived from an EMBL/GenBank/DDBJ whole genome shotgun (WGS) entry which is preliminary data.</text>
</comment>
<feature type="domain" description="No apical meristem-associated C-terminal" evidence="2">
    <location>
        <begin position="14"/>
        <end position="104"/>
    </location>
</feature>
<proteinExistence type="predicted"/>
<evidence type="ECO:0000256" key="1">
    <source>
        <dbReference type="SAM" id="MobiDB-lite"/>
    </source>
</evidence>
<dbReference type="AlphaFoldDB" id="A0A811ME91"/>
<evidence type="ECO:0000313" key="4">
    <source>
        <dbReference type="Proteomes" id="UP000604825"/>
    </source>
</evidence>
<sequence>MGQVTRVALTMLTEKKRPIGRKQAKEKMKSGVDDGPYKQVLQNLIFGERKIEEMRGEEDDTRAQGGGRSKQARRLTWEQEQRIIFSDITTLEPYMETYIVAMRAHLAVAAKRMASFNNFGGSKWCNW</sequence>
<dbReference type="OrthoDB" id="693653at2759"/>
<dbReference type="EMBL" id="CAJGYO010000001">
    <property type="protein sequence ID" value="CAD6203256.1"/>
    <property type="molecule type" value="Genomic_DNA"/>
</dbReference>